<dbReference type="GeneID" id="25371866"/>
<name>A0A074Z0J5_AURSE</name>
<dbReference type="PANTHER" id="PTHR15141">
    <property type="entry name" value="TRANSCRIPTION ELONGATION FACTOR B POLYPEPTIDE 3"/>
    <property type="match status" value="1"/>
</dbReference>
<gene>
    <name evidence="2" type="ORF">AUEXF2481DRAFT_85447</name>
</gene>
<dbReference type="OMA" id="DCWYDVY"/>
<dbReference type="InParanoid" id="A0A074Z0J5"/>
<dbReference type="RefSeq" id="XP_013348332.1">
    <property type="nucleotide sequence ID" value="XM_013492878.1"/>
</dbReference>
<dbReference type="Pfam" id="PF06881">
    <property type="entry name" value="Elongin_A"/>
    <property type="match status" value="1"/>
</dbReference>
<feature type="compositionally biased region" description="Basic and acidic residues" evidence="1">
    <location>
        <begin position="254"/>
        <end position="263"/>
    </location>
</feature>
<dbReference type="EMBL" id="KL584750">
    <property type="protein sequence ID" value="KEQ99897.1"/>
    <property type="molecule type" value="Genomic_DNA"/>
</dbReference>
<dbReference type="GO" id="GO:0070449">
    <property type="term" value="C:elongin complex"/>
    <property type="evidence" value="ECO:0007669"/>
    <property type="project" value="InterPro"/>
</dbReference>
<accession>A0A074Z0J5</accession>
<dbReference type="OrthoDB" id="21513at2759"/>
<dbReference type="InterPro" id="IPR010684">
    <property type="entry name" value="RNA_pol_II_trans_fac_SIII_A"/>
</dbReference>
<protein>
    <recommendedName>
        <fullName evidence="4">Elongin-A</fullName>
    </recommendedName>
</protein>
<organism evidence="2 3">
    <name type="scientific">Aureobasidium subglaciale (strain EXF-2481)</name>
    <name type="common">Aureobasidium pullulans var. subglaciale</name>
    <dbReference type="NCBI Taxonomy" id="1043005"/>
    <lineage>
        <taxon>Eukaryota</taxon>
        <taxon>Fungi</taxon>
        <taxon>Dikarya</taxon>
        <taxon>Ascomycota</taxon>
        <taxon>Pezizomycotina</taxon>
        <taxon>Dothideomycetes</taxon>
        <taxon>Dothideomycetidae</taxon>
        <taxon>Dothideales</taxon>
        <taxon>Saccotheciaceae</taxon>
        <taxon>Aureobasidium</taxon>
    </lineage>
</organism>
<dbReference type="Proteomes" id="UP000030641">
    <property type="component" value="Unassembled WGS sequence"/>
</dbReference>
<sequence>MAATLFEMAQRASVRNVMDVFDIGELPYEVVRPILKNITNPAQLRKIEQNSPHIAEDDSELWEAFIRRDILQAETKLRTTRPKNPSSWWKVYAKLKREDEAQTQAAEARLKAALNAHKVDKGSKQTNIVRAVIPSGEKRPAWNSAGPRDKPFGSQALKNAKTGTDQMTVIKRQTAQRQAGRSVAQSIPMHQLQQLKGKVAEAPAHMVRRYAQQPGPTRPSPMVPQTQAYRPVFASKVQTVADRALASAITQTKQEQEARERRLLALTSGSKPRPSPTTSARRSSPAPAPPRRPSPVHTSSASTLVRKRPAYDPFLPAKKRRP</sequence>
<feature type="compositionally biased region" description="Low complexity" evidence="1">
    <location>
        <begin position="276"/>
        <end position="285"/>
    </location>
</feature>
<proteinExistence type="predicted"/>
<dbReference type="PANTHER" id="PTHR15141:SF76">
    <property type="entry name" value="TRANSCRIPTION ELONGATION FACTOR B POLYPEPTIDE 3"/>
    <property type="match status" value="1"/>
</dbReference>
<dbReference type="AlphaFoldDB" id="A0A074Z0J5"/>
<feature type="region of interest" description="Disordered" evidence="1">
    <location>
        <begin position="251"/>
        <end position="322"/>
    </location>
</feature>
<evidence type="ECO:0000313" key="2">
    <source>
        <dbReference type="EMBL" id="KEQ99897.1"/>
    </source>
</evidence>
<dbReference type="GO" id="GO:0006368">
    <property type="term" value="P:transcription elongation by RNA polymerase II"/>
    <property type="evidence" value="ECO:0007669"/>
    <property type="project" value="InterPro"/>
</dbReference>
<dbReference type="HOGENOM" id="CLU_048904_1_0_1"/>
<evidence type="ECO:0008006" key="4">
    <source>
        <dbReference type="Google" id="ProtNLM"/>
    </source>
</evidence>
<reference evidence="2 3" key="1">
    <citation type="journal article" date="2014" name="BMC Genomics">
        <title>Genome sequencing of four Aureobasidium pullulans varieties: biotechnological potential, stress tolerance, and description of new species.</title>
        <authorList>
            <person name="Gostin Ar C."/>
            <person name="Ohm R.A."/>
            <person name="Kogej T."/>
            <person name="Sonjak S."/>
            <person name="Turk M."/>
            <person name="Zajc J."/>
            <person name="Zalar P."/>
            <person name="Grube M."/>
            <person name="Sun H."/>
            <person name="Han J."/>
            <person name="Sharma A."/>
            <person name="Chiniquy J."/>
            <person name="Ngan C.Y."/>
            <person name="Lipzen A."/>
            <person name="Barry K."/>
            <person name="Grigoriev I.V."/>
            <person name="Gunde-Cimerman N."/>
        </authorList>
    </citation>
    <scope>NUCLEOTIDE SEQUENCE [LARGE SCALE GENOMIC DNA]</scope>
    <source>
        <strain evidence="2 3">EXF-2481</strain>
    </source>
</reference>
<keyword evidence="3" id="KW-1185">Reference proteome</keyword>
<dbReference type="InterPro" id="IPR051870">
    <property type="entry name" value="Elongin-A_domain"/>
</dbReference>
<evidence type="ECO:0000256" key="1">
    <source>
        <dbReference type="SAM" id="MobiDB-lite"/>
    </source>
</evidence>
<dbReference type="Gene3D" id="6.10.250.3180">
    <property type="match status" value="1"/>
</dbReference>
<dbReference type="STRING" id="1043005.A0A074Z0J5"/>
<evidence type="ECO:0000313" key="3">
    <source>
        <dbReference type="Proteomes" id="UP000030641"/>
    </source>
</evidence>